<comment type="caution">
    <text evidence="6">The sequence shown here is derived from an EMBL/GenBank/DDBJ whole genome shotgun (WGS) entry which is preliminary data.</text>
</comment>
<dbReference type="AlphaFoldDB" id="A0A7C8BT87"/>
<sequence length="412" mass="43606">MRFGHTIVEHEPFSIPMIGNTATGAVIGLTPEGRALCHRMFTEDVPDEVVAAVDERLLEHLRRGGFGEEARADGEPKLQAAYLHVTHRCNLRCVGCYSAVDGRNEKDDLPLETMLGIVDRLAAAGVTRLVISGGEPFLRDDLAAIAAGAKEAGIEQVDVLTNGTRVTGEVLEALAPWVDCISVSFDGADARAVSAIRRENRFSELVETVKRIRAAGVRAHIIPTIHRGNGDAMGSYCALAEELGATINFSLLSAPADGGELAAVLPDEEALVALARATLDLASGGVPLLADTPVSTGLCTTTGCGAGCSVVSVSADGEVFPCHLLHDEAFCAGSLHDDPACLERLRRPAPPVDELVPCGACEIRYLCGGGCRARAYFATGDVGARDPYCTLMRTFYRLLFQAMMGAEMGKEV</sequence>
<evidence type="ECO:0000256" key="4">
    <source>
        <dbReference type="ARBA" id="ARBA00023014"/>
    </source>
</evidence>
<dbReference type="Pfam" id="PF04055">
    <property type="entry name" value="Radical_SAM"/>
    <property type="match status" value="1"/>
</dbReference>
<dbReference type="RefSeq" id="WP_151431621.1">
    <property type="nucleotide sequence ID" value="NZ_JANJZI010000011.1"/>
</dbReference>
<keyword evidence="4" id="KW-0411">Iron-sulfur</keyword>
<evidence type="ECO:0000256" key="1">
    <source>
        <dbReference type="ARBA" id="ARBA00022691"/>
    </source>
</evidence>
<evidence type="ECO:0000313" key="6">
    <source>
        <dbReference type="EMBL" id="KAB1641995.1"/>
    </source>
</evidence>
<reference evidence="6 7" key="1">
    <citation type="submission" date="2019-09" db="EMBL/GenBank/DDBJ databases">
        <title>Whole genome shotgun sequencing (WGS) of Ellagibacter isourolithinifaciens DSM 104140(T) and Adlercreutzia muris DSM 29508(T).</title>
        <authorList>
            <person name="Stoll D.A."/>
            <person name="Danylec N."/>
            <person name="Huch M."/>
        </authorList>
    </citation>
    <scope>NUCLEOTIDE SEQUENCE [LARGE SCALE GENOMIC DNA]</scope>
    <source>
        <strain evidence="6 7">DSM 29508</strain>
    </source>
</reference>
<evidence type="ECO:0000256" key="3">
    <source>
        <dbReference type="ARBA" id="ARBA00023004"/>
    </source>
</evidence>
<dbReference type="SMART" id="SM00729">
    <property type="entry name" value="Elp3"/>
    <property type="match status" value="1"/>
</dbReference>
<dbReference type="NCBIfam" id="TIGR04085">
    <property type="entry name" value="rSAM_more_4Fe4S"/>
    <property type="match status" value="1"/>
</dbReference>
<dbReference type="PROSITE" id="PS51918">
    <property type="entry name" value="RADICAL_SAM"/>
    <property type="match status" value="1"/>
</dbReference>
<proteinExistence type="predicted"/>
<dbReference type="SFLD" id="SFLDS00029">
    <property type="entry name" value="Radical_SAM"/>
    <property type="match status" value="1"/>
</dbReference>
<dbReference type="PANTHER" id="PTHR11228">
    <property type="entry name" value="RADICAL SAM DOMAIN PROTEIN"/>
    <property type="match status" value="1"/>
</dbReference>
<feature type="domain" description="Radical SAM core" evidence="5">
    <location>
        <begin position="75"/>
        <end position="282"/>
    </location>
</feature>
<accession>A0A7C8BT87</accession>
<dbReference type="GO" id="GO:0046872">
    <property type="term" value="F:metal ion binding"/>
    <property type="evidence" value="ECO:0007669"/>
    <property type="project" value="UniProtKB-KW"/>
</dbReference>
<gene>
    <name evidence="6" type="ORF">F8D48_09665</name>
</gene>
<dbReference type="SUPFAM" id="SSF102114">
    <property type="entry name" value="Radical SAM enzymes"/>
    <property type="match status" value="1"/>
</dbReference>
<dbReference type="InterPro" id="IPR058240">
    <property type="entry name" value="rSAM_sf"/>
</dbReference>
<dbReference type="InterPro" id="IPR013785">
    <property type="entry name" value="Aldolase_TIM"/>
</dbReference>
<evidence type="ECO:0000313" key="7">
    <source>
        <dbReference type="Proteomes" id="UP000479639"/>
    </source>
</evidence>
<keyword evidence="3" id="KW-0408">Iron</keyword>
<dbReference type="SFLD" id="SFLDG01067">
    <property type="entry name" value="SPASM/twitch_domain_containing"/>
    <property type="match status" value="1"/>
</dbReference>
<dbReference type="EMBL" id="WAJS01000033">
    <property type="protein sequence ID" value="KAB1641995.1"/>
    <property type="molecule type" value="Genomic_DNA"/>
</dbReference>
<dbReference type="GO" id="GO:0051536">
    <property type="term" value="F:iron-sulfur cluster binding"/>
    <property type="evidence" value="ECO:0007669"/>
    <property type="project" value="UniProtKB-KW"/>
</dbReference>
<name>A0A7C8BT87_9ACTN</name>
<dbReference type="InterPro" id="IPR007197">
    <property type="entry name" value="rSAM"/>
</dbReference>
<dbReference type="Proteomes" id="UP000479639">
    <property type="component" value="Unassembled WGS sequence"/>
</dbReference>
<dbReference type="CDD" id="cd01335">
    <property type="entry name" value="Radical_SAM"/>
    <property type="match status" value="1"/>
</dbReference>
<evidence type="ECO:0000256" key="2">
    <source>
        <dbReference type="ARBA" id="ARBA00022723"/>
    </source>
</evidence>
<protein>
    <submittedName>
        <fullName evidence="6">Radical SAM protein</fullName>
    </submittedName>
</protein>
<dbReference type="Gene3D" id="3.20.20.70">
    <property type="entry name" value="Aldolase class I"/>
    <property type="match status" value="1"/>
</dbReference>
<keyword evidence="1" id="KW-0949">S-adenosyl-L-methionine</keyword>
<dbReference type="GO" id="GO:0003824">
    <property type="term" value="F:catalytic activity"/>
    <property type="evidence" value="ECO:0007669"/>
    <property type="project" value="InterPro"/>
</dbReference>
<dbReference type="InterPro" id="IPR050377">
    <property type="entry name" value="Radical_SAM_PqqE_MftC-like"/>
</dbReference>
<keyword evidence="2" id="KW-0479">Metal-binding</keyword>
<dbReference type="SFLD" id="SFLDG01386">
    <property type="entry name" value="main_SPASM_domain-containing"/>
    <property type="match status" value="1"/>
</dbReference>
<dbReference type="InterPro" id="IPR006638">
    <property type="entry name" value="Elp3/MiaA/NifB-like_rSAM"/>
</dbReference>
<organism evidence="6 7">
    <name type="scientific">Adlercreutzia muris</name>
    <dbReference type="NCBI Taxonomy" id="1796610"/>
    <lineage>
        <taxon>Bacteria</taxon>
        <taxon>Bacillati</taxon>
        <taxon>Actinomycetota</taxon>
        <taxon>Coriobacteriia</taxon>
        <taxon>Eggerthellales</taxon>
        <taxon>Eggerthellaceae</taxon>
        <taxon>Adlercreutzia</taxon>
    </lineage>
</organism>
<evidence type="ECO:0000259" key="5">
    <source>
        <dbReference type="PROSITE" id="PS51918"/>
    </source>
</evidence>
<keyword evidence="7" id="KW-1185">Reference proteome</keyword>
<dbReference type="PANTHER" id="PTHR11228:SF7">
    <property type="entry name" value="PQQA PEPTIDE CYCLASE"/>
    <property type="match status" value="1"/>
</dbReference>
<dbReference type="InterPro" id="IPR023885">
    <property type="entry name" value="4Fe4S-binding_SPASM_dom"/>
</dbReference>